<dbReference type="GO" id="GO:0004423">
    <property type="term" value="F:iduronate-2-sulfatase activity"/>
    <property type="evidence" value="ECO:0007669"/>
    <property type="project" value="InterPro"/>
</dbReference>
<comment type="similarity">
    <text evidence="2">Belongs to the sulfatase family.</text>
</comment>
<evidence type="ECO:0000313" key="9">
    <source>
        <dbReference type="EMBL" id="MBC2596164.1"/>
    </source>
</evidence>
<feature type="signal peptide" evidence="7">
    <location>
        <begin position="1"/>
        <end position="21"/>
    </location>
</feature>
<dbReference type="PROSITE" id="PS51257">
    <property type="entry name" value="PROKAR_LIPOPROTEIN"/>
    <property type="match status" value="1"/>
</dbReference>
<evidence type="ECO:0000256" key="6">
    <source>
        <dbReference type="ARBA" id="ARBA00022837"/>
    </source>
</evidence>
<dbReference type="GO" id="GO:0005737">
    <property type="term" value="C:cytoplasm"/>
    <property type="evidence" value="ECO:0007669"/>
    <property type="project" value="TreeGrafter"/>
</dbReference>
<dbReference type="InterPro" id="IPR017850">
    <property type="entry name" value="Alkaline_phosphatase_core_sf"/>
</dbReference>
<comment type="caution">
    <text evidence="9">The sequence shown here is derived from an EMBL/GenBank/DDBJ whole genome shotgun (WGS) entry which is preliminary data.</text>
</comment>
<dbReference type="GO" id="GO:0046872">
    <property type="term" value="F:metal ion binding"/>
    <property type="evidence" value="ECO:0007669"/>
    <property type="project" value="UniProtKB-KW"/>
</dbReference>
<dbReference type="PROSITE" id="PS00149">
    <property type="entry name" value="SULFATASE_2"/>
    <property type="match status" value="1"/>
</dbReference>
<evidence type="ECO:0000256" key="4">
    <source>
        <dbReference type="ARBA" id="ARBA00022729"/>
    </source>
</evidence>
<name>A0A842HKG2_9BACT</name>
<dbReference type="RefSeq" id="WP_185677082.1">
    <property type="nucleotide sequence ID" value="NZ_JACHVB010000063.1"/>
</dbReference>
<dbReference type="CDD" id="cd16030">
    <property type="entry name" value="iduronate-2-sulfatase"/>
    <property type="match status" value="1"/>
</dbReference>
<feature type="domain" description="Sulfatase N-terminal" evidence="8">
    <location>
        <begin position="28"/>
        <end position="373"/>
    </location>
</feature>
<keyword evidence="6" id="KW-0106">Calcium</keyword>
<evidence type="ECO:0000256" key="7">
    <source>
        <dbReference type="SAM" id="SignalP"/>
    </source>
</evidence>
<dbReference type="EMBL" id="JACHVB010000063">
    <property type="protein sequence ID" value="MBC2596164.1"/>
    <property type="molecule type" value="Genomic_DNA"/>
</dbReference>
<sequence>MTLRLPALLSAFLVTATLACAQATPTQPNFLIIMVDDLNDWIGPMKGHPQAITPNMDRLAAEGLTFLNAHCPAPLCGPSRAALWTGRSAATTGIYFHIRDDQIMDNLPGGVEAVFLPDLLEAHGYHTLGAGKLFHAGDMAHSFDEYGPGFSFGPKPSENMRLNFEPNWTGPRYTSTDWGAFPQKDEQLPDYDIRQWAVERIDAGIQEPFFMGVGFVRPHVPWYVPQKWFDLFKRDEMQTPPYLPDDMDDVPAIAQILCTIPGFPTTEWAQLAGEWQAIVQAYLACVAFTDYQIGQVLDALAGSPYADNTIVVLMGDNGYHLGEKNRFAKMALWERSTKVPFIFAGPGIVADATSDQPVNLLDFYPTVLELAGVPARTPLEGYSLVPLLRDPERADWEHVSLTTHGRNNHSVRDRNFRYIRYEDGSEELYDHRTDSWEHTNLASDPAYAGVLERLRQGLPQADAPLAKDSHLDLTPYLRERSAAWRKP</sequence>
<evidence type="ECO:0000256" key="3">
    <source>
        <dbReference type="ARBA" id="ARBA00022723"/>
    </source>
</evidence>
<proteinExistence type="inferred from homology"/>
<protein>
    <submittedName>
        <fullName evidence="9">Sulfatase</fullName>
    </submittedName>
</protein>
<evidence type="ECO:0000259" key="8">
    <source>
        <dbReference type="Pfam" id="PF00884"/>
    </source>
</evidence>
<dbReference type="Pfam" id="PF00884">
    <property type="entry name" value="Sulfatase"/>
    <property type="match status" value="1"/>
</dbReference>
<evidence type="ECO:0000256" key="1">
    <source>
        <dbReference type="ARBA" id="ARBA00001913"/>
    </source>
</evidence>
<keyword evidence="4 7" id="KW-0732">Signal</keyword>
<keyword evidence="3" id="KW-0479">Metal-binding</keyword>
<dbReference type="InterPro" id="IPR024607">
    <property type="entry name" value="Sulfatase_CS"/>
</dbReference>
<reference evidence="9 10" key="1">
    <citation type="submission" date="2020-07" db="EMBL/GenBank/DDBJ databases">
        <authorList>
            <person name="Feng X."/>
        </authorList>
    </citation>
    <scope>NUCLEOTIDE SEQUENCE [LARGE SCALE GENOMIC DNA]</scope>
    <source>
        <strain evidence="9 10">JCM31066</strain>
    </source>
</reference>
<dbReference type="SUPFAM" id="SSF53649">
    <property type="entry name" value="Alkaline phosphatase-like"/>
    <property type="match status" value="1"/>
</dbReference>
<organism evidence="9 10">
    <name type="scientific">Ruficoccus amylovorans</name>
    <dbReference type="NCBI Taxonomy" id="1804625"/>
    <lineage>
        <taxon>Bacteria</taxon>
        <taxon>Pseudomonadati</taxon>
        <taxon>Verrucomicrobiota</taxon>
        <taxon>Opitutia</taxon>
        <taxon>Puniceicoccales</taxon>
        <taxon>Cerasicoccaceae</taxon>
        <taxon>Ruficoccus</taxon>
    </lineage>
</organism>
<keyword evidence="5" id="KW-0378">Hydrolase</keyword>
<dbReference type="InterPro" id="IPR000917">
    <property type="entry name" value="Sulfatase_N"/>
</dbReference>
<keyword evidence="10" id="KW-1185">Reference proteome</keyword>
<accession>A0A842HKG2</accession>
<dbReference type="AlphaFoldDB" id="A0A842HKG2"/>
<dbReference type="PANTHER" id="PTHR45953">
    <property type="entry name" value="IDURONATE 2-SULFATASE"/>
    <property type="match status" value="1"/>
</dbReference>
<dbReference type="Proteomes" id="UP000546464">
    <property type="component" value="Unassembled WGS sequence"/>
</dbReference>
<dbReference type="PROSITE" id="PS00523">
    <property type="entry name" value="SULFATASE_1"/>
    <property type="match status" value="1"/>
</dbReference>
<evidence type="ECO:0000256" key="5">
    <source>
        <dbReference type="ARBA" id="ARBA00022801"/>
    </source>
</evidence>
<comment type="cofactor">
    <cofactor evidence="1">
        <name>Ca(2+)</name>
        <dbReference type="ChEBI" id="CHEBI:29108"/>
    </cofactor>
</comment>
<feature type="chain" id="PRO_5032633332" evidence="7">
    <location>
        <begin position="22"/>
        <end position="487"/>
    </location>
</feature>
<dbReference type="PANTHER" id="PTHR45953:SF1">
    <property type="entry name" value="IDURONATE 2-SULFATASE"/>
    <property type="match status" value="1"/>
</dbReference>
<evidence type="ECO:0000313" key="10">
    <source>
        <dbReference type="Proteomes" id="UP000546464"/>
    </source>
</evidence>
<gene>
    <name evidence="9" type="ORF">H5P28_17995</name>
</gene>
<dbReference type="Gene3D" id="3.40.720.10">
    <property type="entry name" value="Alkaline Phosphatase, subunit A"/>
    <property type="match status" value="1"/>
</dbReference>
<dbReference type="InterPro" id="IPR035874">
    <property type="entry name" value="IDS"/>
</dbReference>
<evidence type="ECO:0000256" key="2">
    <source>
        <dbReference type="ARBA" id="ARBA00008779"/>
    </source>
</evidence>